<reference evidence="1 2" key="1">
    <citation type="journal article" date="2018" name="Genome Biol. Evol.">
        <title>Multiple Roots of Fruiting Body Formation in Amoebozoa.</title>
        <authorList>
            <person name="Hillmann F."/>
            <person name="Forbes G."/>
            <person name="Novohradska S."/>
            <person name="Ferling I."/>
            <person name="Riege K."/>
            <person name="Groth M."/>
            <person name="Westermann M."/>
            <person name="Marz M."/>
            <person name="Spaller T."/>
            <person name="Winckler T."/>
            <person name="Schaap P."/>
            <person name="Glockner G."/>
        </authorList>
    </citation>
    <scope>NUCLEOTIDE SEQUENCE [LARGE SCALE GENOMIC DNA]</scope>
    <source>
        <strain evidence="1 2">Jena</strain>
    </source>
</reference>
<keyword evidence="2" id="KW-1185">Reference proteome</keyword>
<organism evidence="1 2">
    <name type="scientific">Planoprotostelium fungivorum</name>
    <dbReference type="NCBI Taxonomy" id="1890364"/>
    <lineage>
        <taxon>Eukaryota</taxon>
        <taxon>Amoebozoa</taxon>
        <taxon>Evosea</taxon>
        <taxon>Variosea</taxon>
        <taxon>Cavosteliida</taxon>
        <taxon>Cavosteliaceae</taxon>
        <taxon>Planoprotostelium</taxon>
    </lineage>
</organism>
<dbReference type="AlphaFoldDB" id="A0A2P6MQN8"/>
<name>A0A2P6MQN8_9EUKA</name>
<evidence type="ECO:0000313" key="1">
    <source>
        <dbReference type="EMBL" id="PRP74012.1"/>
    </source>
</evidence>
<proteinExistence type="predicted"/>
<gene>
    <name evidence="1" type="ORF">PROFUN_16456</name>
</gene>
<accession>A0A2P6MQN8</accession>
<evidence type="ECO:0000313" key="2">
    <source>
        <dbReference type="Proteomes" id="UP000241769"/>
    </source>
</evidence>
<dbReference type="Proteomes" id="UP000241769">
    <property type="component" value="Unassembled WGS sequence"/>
</dbReference>
<comment type="caution">
    <text evidence="1">The sequence shown here is derived from an EMBL/GenBank/DDBJ whole genome shotgun (WGS) entry which is preliminary data.</text>
</comment>
<dbReference type="EMBL" id="MDYQ01000510">
    <property type="protein sequence ID" value="PRP74012.1"/>
    <property type="molecule type" value="Genomic_DNA"/>
</dbReference>
<protein>
    <submittedName>
        <fullName evidence="1">Uncharacterized protein</fullName>
    </submittedName>
</protein>
<sequence length="63" mass="7270">MERADNLLKERLRLEKNAAAKLGRIHDSLYHRLYLALLGLQFKEDQPLAALEEHLITIGYSLP</sequence>
<dbReference type="InParanoid" id="A0A2P6MQN8"/>